<evidence type="ECO:0000259" key="5">
    <source>
        <dbReference type="PROSITE" id="PS50850"/>
    </source>
</evidence>
<dbReference type="InterPro" id="IPR020846">
    <property type="entry name" value="MFS_dom"/>
</dbReference>
<dbReference type="SUPFAM" id="SSF103473">
    <property type="entry name" value="MFS general substrate transporter"/>
    <property type="match status" value="1"/>
</dbReference>
<dbReference type="InterPro" id="IPR010645">
    <property type="entry name" value="MFS_4"/>
</dbReference>
<gene>
    <name evidence="6" type="ORF">H1W37_12360</name>
</gene>
<dbReference type="PROSITE" id="PS50850">
    <property type="entry name" value="MFS"/>
    <property type="match status" value="1"/>
</dbReference>
<name>A0A838XQE7_9HYPH</name>
<feature type="transmembrane region" description="Helical" evidence="4">
    <location>
        <begin position="258"/>
        <end position="279"/>
    </location>
</feature>
<keyword evidence="7" id="KW-1185">Reference proteome</keyword>
<reference evidence="6 7" key="1">
    <citation type="submission" date="2020-07" db="EMBL/GenBank/DDBJ databases">
        <authorList>
            <person name="Li M."/>
        </authorList>
    </citation>
    <scope>NUCLEOTIDE SEQUENCE [LARGE SCALE GENOMIC DNA]</scope>
    <source>
        <strain evidence="6 7">DSM 23284</strain>
    </source>
</reference>
<keyword evidence="3 4" id="KW-0472">Membrane</keyword>
<dbReference type="GO" id="GO:0005886">
    <property type="term" value="C:plasma membrane"/>
    <property type="evidence" value="ECO:0007669"/>
    <property type="project" value="TreeGrafter"/>
</dbReference>
<dbReference type="PANTHER" id="PTHR23537:SF1">
    <property type="entry name" value="SUGAR TRANSPORTER"/>
    <property type="match status" value="1"/>
</dbReference>
<comment type="caution">
    <text evidence="6">The sequence shown here is derived from an EMBL/GenBank/DDBJ whole genome shotgun (WGS) entry which is preliminary data.</text>
</comment>
<evidence type="ECO:0000313" key="6">
    <source>
        <dbReference type="EMBL" id="MBA4612452.1"/>
    </source>
</evidence>
<feature type="transmembrane region" description="Helical" evidence="4">
    <location>
        <begin position="222"/>
        <end position="246"/>
    </location>
</feature>
<dbReference type="Pfam" id="PF06779">
    <property type="entry name" value="MFS_4"/>
    <property type="match status" value="1"/>
</dbReference>
<reference evidence="6 7" key="2">
    <citation type="submission" date="2020-08" db="EMBL/GenBank/DDBJ databases">
        <title>Stappia taiwanensis sp. nov., isolated from a coastal thermal spring.</title>
        <authorList>
            <person name="Kampfer P."/>
        </authorList>
    </citation>
    <scope>NUCLEOTIDE SEQUENCE [LARGE SCALE GENOMIC DNA]</scope>
    <source>
        <strain evidence="6 7">DSM 23284</strain>
    </source>
</reference>
<accession>A0A838XQE7</accession>
<dbReference type="InterPro" id="IPR036259">
    <property type="entry name" value="MFS_trans_sf"/>
</dbReference>
<feature type="transmembrane region" description="Helical" evidence="4">
    <location>
        <begin position="311"/>
        <end position="333"/>
    </location>
</feature>
<dbReference type="PANTHER" id="PTHR23537">
    <property type="match status" value="1"/>
</dbReference>
<feature type="transmembrane region" description="Helical" evidence="4">
    <location>
        <begin position="87"/>
        <end position="105"/>
    </location>
</feature>
<feature type="transmembrane region" description="Helical" evidence="4">
    <location>
        <begin position="149"/>
        <end position="170"/>
    </location>
</feature>
<organism evidence="6 7">
    <name type="scientific">Stappia taiwanensis</name>
    <dbReference type="NCBI Taxonomy" id="992267"/>
    <lineage>
        <taxon>Bacteria</taxon>
        <taxon>Pseudomonadati</taxon>
        <taxon>Pseudomonadota</taxon>
        <taxon>Alphaproteobacteria</taxon>
        <taxon>Hyphomicrobiales</taxon>
        <taxon>Stappiaceae</taxon>
        <taxon>Stappia</taxon>
    </lineage>
</organism>
<proteinExistence type="predicted"/>
<dbReference type="Gene3D" id="1.20.1250.20">
    <property type="entry name" value="MFS general substrate transporter like domains"/>
    <property type="match status" value="1"/>
</dbReference>
<dbReference type="RefSeq" id="WP_181760655.1">
    <property type="nucleotide sequence ID" value="NZ_BMCR01000010.1"/>
</dbReference>
<protein>
    <submittedName>
        <fullName evidence="6">YbfB/YjiJ family MFS transporter</fullName>
    </submittedName>
</protein>
<feature type="transmembrane region" description="Helical" evidence="4">
    <location>
        <begin position="117"/>
        <end position="137"/>
    </location>
</feature>
<feature type="transmembrane region" description="Helical" evidence="4">
    <location>
        <begin position="286"/>
        <end position="305"/>
    </location>
</feature>
<evidence type="ECO:0000256" key="4">
    <source>
        <dbReference type="SAM" id="Phobius"/>
    </source>
</evidence>
<keyword evidence="1 4" id="KW-0812">Transmembrane</keyword>
<evidence type="ECO:0000256" key="1">
    <source>
        <dbReference type="ARBA" id="ARBA00022692"/>
    </source>
</evidence>
<feature type="transmembrane region" description="Helical" evidence="4">
    <location>
        <begin position="182"/>
        <end position="201"/>
    </location>
</feature>
<feature type="transmembrane region" description="Helical" evidence="4">
    <location>
        <begin position="12"/>
        <end position="34"/>
    </location>
</feature>
<feature type="domain" description="Major facilitator superfamily (MFS) profile" evidence="5">
    <location>
        <begin position="21"/>
        <end position="400"/>
    </location>
</feature>
<dbReference type="Proteomes" id="UP000559404">
    <property type="component" value="Unassembled WGS sequence"/>
</dbReference>
<sequence>MDTTGAVDDVRAGAGIEFAIAVALSTGAALALGLSRFAYALLLPAMQADLALSYAEAGALNTANGFGYIAGALTAPWVASRWGAKRAFLAGFLLSALALLATGVFPDFTMLFLVRTFGGVTTAYTFIIGAALAAAICREPNPRRRGTMVGIYVAGVGVGILLAGIAVPMAMNGGVAQWTGGWIALGVLGLAGLPIAAWAVRGIQEPLGGSTPLLKLREFRRIAPTFFGYGLFGAGYVGYMTFVIALLRSQGANDDRMILFWMVLGLVSAISTLVWGRVLGALKGGLGPSIVFMTAMVGTLAVLVWSGPVAMFVSAIIFGGSFLAGPTAITIVAQRQLSPTYWTAAISLLTLSFALGQTVGPLLAGAISDATGGISAGFWVSPLFLGLAAFVNALQRPSDDAAPARAGA</sequence>
<dbReference type="GO" id="GO:0022857">
    <property type="term" value="F:transmembrane transporter activity"/>
    <property type="evidence" value="ECO:0007669"/>
    <property type="project" value="InterPro"/>
</dbReference>
<feature type="transmembrane region" description="Helical" evidence="4">
    <location>
        <begin position="376"/>
        <end position="394"/>
    </location>
</feature>
<dbReference type="AlphaFoldDB" id="A0A838XQE7"/>
<feature type="transmembrane region" description="Helical" evidence="4">
    <location>
        <begin position="340"/>
        <end position="364"/>
    </location>
</feature>
<dbReference type="EMBL" id="JACEON010000011">
    <property type="protein sequence ID" value="MBA4612452.1"/>
    <property type="molecule type" value="Genomic_DNA"/>
</dbReference>
<keyword evidence="2 4" id="KW-1133">Transmembrane helix</keyword>
<evidence type="ECO:0000256" key="2">
    <source>
        <dbReference type="ARBA" id="ARBA00022989"/>
    </source>
</evidence>
<evidence type="ECO:0000313" key="7">
    <source>
        <dbReference type="Proteomes" id="UP000559404"/>
    </source>
</evidence>
<evidence type="ECO:0000256" key="3">
    <source>
        <dbReference type="ARBA" id="ARBA00023136"/>
    </source>
</evidence>